<keyword evidence="2" id="KW-1185">Reference proteome</keyword>
<accession>A0A0J7NP97</accession>
<reference evidence="1 2" key="1">
    <citation type="submission" date="2015-04" db="EMBL/GenBank/DDBJ databases">
        <title>Lasius niger genome sequencing.</title>
        <authorList>
            <person name="Konorov E.A."/>
            <person name="Nikitin M.A."/>
            <person name="Kirill M.V."/>
            <person name="Chang P."/>
        </authorList>
    </citation>
    <scope>NUCLEOTIDE SEQUENCE [LARGE SCALE GENOMIC DNA]</scope>
    <source>
        <tissue evidence="1">Whole</tissue>
    </source>
</reference>
<organism evidence="1 2">
    <name type="scientific">Lasius niger</name>
    <name type="common">Black garden ant</name>
    <dbReference type="NCBI Taxonomy" id="67767"/>
    <lineage>
        <taxon>Eukaryota</taxon>
        <taxon>Metazoa</taxon>
        <taxon>Ecdysozoa</taxon>
        <taxon>Arthropoda</taxon>
        <taxon>Hexapoda</taxon>
        <taxon>Insecta</taxon>
        <taxon>Pterygota</taxon>
        <taxon>Neoptera</taxon>
        <taxon>Endopterygota</taxon>
        <taxon>Hymenoptera</taxon>
        <taxon>Apocrita</taxon>
        <taxon>Aculeata</taxon>
        <taxon>Formicoidea</taxon>
        <taxon>Formicidae</taxon>
        <taxon>Formicinae</taxon>
        <taxon>Lasius</taxon>
        <taxon>Lasius</taxon>
    </lineage>
</organism>
<dbReference type="EMBL" id="LBMM01002816">
    <property type="protein sequence ID" value="KMQ94325.1"/>
    <property type="molecule type" value="Genomic_DNA"/>
</dbReference>
<dbReference type="PaxDb" id="67767-A0A0J7NP97"/>
<dbReference type="AlphaFoldDB" id="A0A0J7NP97"/>
<evidence type="ECO:0000313" key="1">
    <source>
        <dbReference type="EMBL" id="KMQ94325.1"/>
    </source>
</evidence>
<sequence length="71" mass="8421">MDWKLFTSYLLRSYPHLSLIDNPNLDSLQKYDTLISFIKESINLFPLKIRTLLRSHHRHPFSGGMKNAHRP</sequence>
<dbReference type="Proteomes" id="UP000036403">
    <property type="component" value="Unassembled WGS sequence"/>
</dbReference>
<name>A0A0J7NP97_LASNI</name>
<gene>
    <name evidence="1" type="ORF">RF55_5530</name>
</gene>
<evidence type="ECO:0000313" key="2">
    <source>
        <dbReference type="Proteomes" id="UP000036403"/>
    </source>
</evidence>
<proteinExistence type="predicted"/>
<comment type="caution">
    <text evidence="1">The sequence shown here is derived from an EMBL/GenBank/DDBJ whole genome shotgun (WGS) entry which is preliminary data.</text>
</comment>
<protein>
    <submittedName>
        <fullName evidence="1">Uncharacterized protein</fullName>
    </submittedName>
</protein>